<dbReference type="RefSeq" id="WP_341877400.1">
    <property type="nucleotide sequence ID" value="NZ_CP121687.1"/>
</dbReference>
<organism evidence="3 4">
    <name type="scientific">Defluviitalea saccharophila</name>
    <dbReference type="NCBI Taxonomy" id="879970"/>
    <lineage>
        <taxon>Bacteria</taxon>
        <taxon>Bacillati</taxon>
        <taxon>Bacillota</taxon>
        <taxon>Clostridia</taxon>
        <taxon>Lachnospirales</taxon>
        <taxon>Defluviitaleaceae</taxon>
        <taxon>Defluviitalea</taxon>
    </lineage>
</organism>
<dbReference type="Pfam" id="PF05137">
    <property type="entry name" value="PilN"/>
    <property type="match status" value="1"/>
</dbReference>
<evidence type="ECO:0000313" key="4">
    <source>
        <dbReference type="Proteomes" id="UP001486565"/>
    </source>
</evidence>
<dbReference type="PANTHER" id="PTHR40278:SF1">
    <property type="entry name" value="DNA UTILIZATION PROTEIN HOFN"/>
    <property type="match status" value="1"/>
</dbReference>
<name>A0ABZ2Y512_9FIRM</name>
<protein>
    <submittedName>
        <fullName evidence="3">PilN domain-containing protein</fullName>
    </submittedName>
</protein>
<accession>A0ABZ2Y512</accession>
<evidence type="ECO:0000256" key="1">
    <source>
        <dbReference type="SAM" id="Coils"/>
    </source>
</evidence>
<dbReference type="PANTHER" id="PTHR40278">
    <property type="entry name" value="DNA UTILIZATION PROTEIN HOFN"/>
    <property type="match status" value="1"/>
</dbReference>
<dbReference type="EMBL" id="CP121687">
    <property type="protein sequence ID" value="WZL70437.1"/>
    <property type="molecule type" value="Genomic_DNA"/>
</dbReference>
<keyword evidence="2" id="KW-0812">Transmembrane</keyword>
<keyword evidence="2" id="KW-1133">Transmembrane helix</keyword>
<sequence>MKDINLMPREYVLREQRRKLNIIFLALGCSFLGLIALGISLPYKIINDKTQELTALNTQISDVKYQVISEVNEQLAKKNEDLKLIQELVKEMEKDSIVSRKTLDLLIGLLPPEMYIQNLNADNNEKTIKIDGNAGEAENVSEYVVQLSNLPFVEKVDMKTTREEIEIKDENSFYKDLDGLKVVKYELTLQMKQEEGESIEDETQSE</sequence>
<evidence type="ECO:0000313" key="3">
    <source>
        <dbReference type="EMBL" id="WZL70437.1"/>
    </source>
</evidence>
<feature type="transmembrane region" description="Helical" evidence="2">
    <location>
        <begin position="20"/>
        <end position="43"/>
    </location>
</feature>
<dbReference type="Proteomes" id="UP001486565">
    <property type="component" value="Chromosome"/>
</dbReference>
<dbReference type="InterPro" id="IPR007813">
    <property type="entry name" value="PilN"/>
</dbReference>
<keyword evidence="1" id="KW-0175">Coiled coil</keyword>
<feature type="coiled-coil region" evidence="1">
    <location>
        <begin position="68"/>
        <end position="95"/>
    </location>
</feature>
<keyword evidence="4" id="KW-1185">Reference proteome</keyword>
<keyword evidence="2" id="KW-0472">Membrane</keyword>
<proteinExistence type="predicted"/>
<gene>
    <name evidence="3" type="ORF">QBE51_02570</name>
</gene>
<evidence type="ECO:0000256" key="2">
    <source>
        <dbReference type="SAM" id="Phobius"/>
    </source>
</evidence>
<dbReference type="InterPro" id="IPR052534">
    <property type="entry name" value="Extracell_DNA_Util/SecSys_Comp"/>
</dbReference>
<reference evidence="3 4" key="1">
    <citation type="submission" date="2023-03" db="EMBL/GenBank/DDBJ databases">
        <title>Novel Species.</title>
        <authorList>
            <person name="Ma S."/>
        </authorList>
    </citation>
    <scope>NUCLEOTIDE SEQUENCE [LARGE SCALE GENOMIC DNA]</scope>
    <source>
        <strain evidence="3 4">LIND6LT2</strain>
    </source>
</reference>